<dbReference type="SUPFAM" id="SSF56112">
    <property type="entry name" value="Protein kinase-like (PK-like)"/>
    <property type="match status" value="1"/>
</dbReference>
<evidence type="ECO:0000256" key="6">
    <source>
        <dbReference type="ARBA" id="ARBA00022777"/>
    </source>
</evidence>
<evidence type="ECO:0000259" key="10">
    <source>
        <dbReference type="PROSITE" id="PS50011"/>
    </source>
</evidence>
<evidence type="ECO:0000256" key="4">
    <source>
        <dbReference type="ARBA" id="ARBA00022679"/>
    </source>
</evidence>
<evidence type="ECO:0000313" key="11">
    <source>
        <dbReference type="EMBL" id="PON96258.1"/>
    </source>
</evidence>
<evidence type="ECO:0000256" key="2">
    <source>
        <dbReference type="ARBA" id="ARBA00012513"/>
    </source>
</evidence>
<dbReference type="GO" id="GO:0005524">
    <property type="term" value="F:ATP binding"/>
    <property type="evidence" value="ECO:0007669"/>
    <property type="project" value="UniProtKB-KW"/>
</dbReference>
<dbReference type="GO" id="GO:0004674">
    <property type="term" value="F:protein serine/threonine kinase activity"/>
    <property type="evidence" value="ECO:0007669"/>
    <property type="project" value="UniProtKB-KW"/>
</dbReference>
<dbReference type="OrthoDB" id="4062651at2759"/>
<dbReference type="EMBL" id="JXTC01000039">
    <property type="protein sequence ID" value="PON96258.1"/>
    <property type="molecule type" value="Genomic_DNA"/>
</dbReference>
<dbReference type="EC" id="2.7.11.1" evidence="2"/>
<dbReference type="STRING" id="63057.A0A2P5FEP0"/>
<reference evidence="12" key="1">
    <citation type="submission" date="2016-06" db="EMBL/GenBank/DDBJ databases">
        <title>Parallel loss of symbiosis genes in relatives of nitrogen-fixing non-legume Parasponia.</title>
        <authorList>
            <person name="Van Velzen R."/>
            <person name="Holmer R."/>
            <person name="Bu F."/>
            <person name="Rutten L."/>
            <person name="Van Zeijl A."/>
            <person name="Liu W."/>
            <person name="Santuari L."/>
            <person name="Cao Q."/>
            <person name="Sharma T."/>
            <person name="Shen D."/>
            <person name="Roswanjaya Y."/>
            <person name="Wardhani T."/>
            <person name="Kalhor M.S."/>
            <person name="Jansen J."/>
            <person name="Van den Hoogen J."/>
            <person name="Gungor B."/>
            <person name="Hartog M."/>
            <person name="Hontelez J."/>
            <person name="Verver J."/>
            <person name="Yang W.-C."/>
            <person name="Schijlen E."/>
            <person name="Repin R."/>
            <person name="Schilthuizen M."/>
            <person name="Schranz E."/>
            <person name="Heidstra R."/>
            <person name="Miyata K."/>
            <person name="Fedorova E."/>
            <person name="Kohlen W."/>
            <person name="Bisseling T."/>
            <person name="Smit S."/>
            <person name="Geurts R."/>
        </authorList>
    </citation>
    <scope>NUCLEOTIDE SEQUENCE [LARGE SCALE GENOMIC DNA]</scope>
    <source>
        <strain evidence="12">cv. RG33-2</strain>
    </source>
</reference>
<organism evidence="11 12">
    <name type="scientific">Trema orientale</name>
    <name type="common">Charcoal tree</name>
    <name type="synonym">Celtis orientalis</name>
    <dbReference type="NCBI Taxonomy" id="63057"/>
    <lineage>
        <taxon>Eukaryota</taxon>
        <taxon>Viridiplantae</taxon>
        <taxon>Streptophyta</taxon>
        <taxon>Embryophyta</taxon>
        <taxon>Tracheophyta</taxon>
        <taxon>Spermatophyta</taxon>
        <taxon>Magnoliopsida</taxon>
        <taxon>eudicotyledons</taxon>
        <taxon>Gunneridae</taxon>
        <taxon>Pentapetalae</taxon>
        <taxon>rosids</taxon>
        <taxon>fabids</taxon>
        <taxon>Rosales</taxon>
        <taxon>Cannabaceae</taxon>
        <taxon>Trema</taxon>
    </lineage>
</organism>
<keyword evidence="7" id="KW-0067">ATP-binding</keyword>
<dbReference type="FunFam" id="1.10.510.10:FF:001023">
    <property type="entry name" value="Os07g0541700 protein"/>
    <property type="match status" value="1"/>
</dbReference>
<dbReference type="Gene3D" id="1.10.510.10">
    <property type="entry name" value="Transferase(Phosphotransferase) domain 1"/>
    <property type="match status" value="1"/>
</dbReference>
<protein>
    <recommendedName>
        <fullName evidence="2">non-specific serine/threonine protein kinase</fullName>
        <ecNumber evidence="2">2.7.11.1</ecNumber>
    </recommendedName>
</protein>
<comment type="caution">
    <text evidence="11">The sequence shown here is derived from an EMBL/GenBank/DDBJ whole genome shotgun (WGS) entry which is preliminary data.</text>
</comment>
<gene>
    <name evidence="11" type="ORF">TorRG33x02_078470</name>
</gene>
<dbReference type="Proteomes" id="UP000237000">
    <property type="component" value="Unassembled WGS sequence"/>
</dbReference>
<evidence type="ECO:0000256" key="1">
    <source>
        <dbReference type="ARBA" id="ARBA00004479"/>
    </source>
</evidence>
<comment type="subcellular location">
    <subcellularLocation>
        <location evidence="1">Membrane</location>
        <topology evidence="1">Single-pass type I membrane protein</topology>
    </subcellularLocation>
</comment>
<evidence type="ECO:0000256" key="3">
    <source>
        <dbReference type="ARBA" id="ARBA00022527"/>
    </source>
</evidence>
<evidence type="ECO:0000256" key="7">
    <source>
        <dbReference type="ARBA" id="ARBA00022840"/>
    </source>
</evidence>
<comment type="catalytic activity">
    <reaction evidence="8">
        <text>L-threonyl-[protein] + ATP = O-phospho-L-threonyl-[protein] + ADP + H(+)</text>
        <dbReference type="Rhea" id="RHEA:46608"/>
        <dbReference type="Rhea" id="RHEA-COMP:11060"/>
        <dbReference type="Rhea" id="RHEA-COMP:11605"/>
        <dbReference type="ChEBI" id="CHEBI:15378"/>
        <dbReference type="ChEBI" id="CHEBI:30013"/>
        <dbReference type="ChEBI" id="CHEBI:30616"/>
        <dbReference type="ChEBI" id="CHEBI:61977"/>
        <dbReference type="ChEBI" id="CHEBI:456216"/>
        <dbReference type="EC" id="2.7.11.1"/>
    </reaction>
</comment>
<proteinExistence type="predicted"/>
<dbReference type="CDD" id="cd14066">
    <property type="entry name" value="STKc_IRAK"/>
    <property type="match status" value="1"/>
</dbReference>
<keyword evidence="12" id="KW-1185">Reference proteome</keyword>
<dbReference type="PANTHER" id="PTHR48006">
    <property type="entry name" value="LEUCINE-RICH REPEAT-CONTAINING PROTEIN DDB_G0281931-RELATED"/>
    <property type="match status" value="1"/>
</dbReference>
<evidence type="ECO:0000256" key="5">
    <source>
        <dbReference type="ARBA" id="ARBA00022741"/>
    </source>
</evidence>
<dbReference type="GO" id="GO:0016020">
    <property type="term" value="C:membrane"/>
    <property type="evidence" value="ECO:0007669"/>
    <property type="project" value="UniProtKB-SubCell"/>
</dbReference>
<dbReference type="Gene3D" id="3.30.200.20">
    <property type="entry name" value="Phosphorylase Kinase, domain 1"/>
    <property type="match status" value="1"/>
</dbReference>
<dbReference type="InterPro" id="IPR000719">
    <property type="entry name" value="Prot_kinase_dom"/>
</dbReference>
<dbReference type="InParanoid" id="A0A2P5FEP0"/>
<keyword evidence="6 11" id="KW-0418">Kinase</keyword>
<dbReference type="AlphaFoldDB" id="A0A2P5FEP0"/>
<evidence type="ECO:0000313" key="12">
    <source>
        <dbReference type="Proteomes" id="UP000237000"/>
    </source>
</evidence>
<dbReference type="InterPro" id="IPR051824">
    <property type="entry name" value="LRR_Rcpt-Like_S/T_Kinase"/>
</dbReference>
<evidence type="ECO:0000256" key="8">
    <source>
        <dbReference type="ARBA" id="ARBA00047899"/>
    </source>
</evidence>
<dbReference type="Pfam" id="PF07714">
    <property type="entry name" value="PK_Tyr_Ser-Thr"/>
    <property type="match status" value="1"/>
</dbReference>
<accession>A0A2P5FEP0</accession>
<keyword evidence="4" id="KW-0808">Transferase</keyword>
<sequence length="343" mass="39003">MKATPKVLLTRLVHFFRRNKRELINPITIEESYCFDPSFELHHSMKDVIAAMEKISVDMILGEGTLGLVYRAQLSTGLRIAVKKFATNGYQGFTEFRSELETLGRIRHRNIVRILGYCVSGPERLLIYEFFEVGSLDRRLHCNPRSRSRPLSWSPLPWETRNKIIKGVASGLAYMHDLEKPIIHRNVKASNVLLDSNFEAHISDFGLARMMEPNHTHVSTQTAGSPGYMPPEYEDGTAVATASGDVYSFGVLMLEVATGRRPNFPVYLNDKEMSFMQGVRTMVAKNCHMEMLDPNIRACDSSDGLEKAHVKEYFRIAVMCTNVIPEERPPMRDVVELLTQNFT</sequence>
<name>A0A2P5FEP0_TREOI</name>
<keyword evidence="5" id="KW-0547">Nucleotide-binding</keyword>
<evidence type="ECO:0000256" key="9">
    <source>
        <dbReference type="ARBA" id="ARBA00048679"/>
    </source>
</evidence>
<dbReference type="InterPro" id="IPR001245">
    <property type="entry name" value="Ser-Thr/Tyr_kinase_cat_dom"/>
</dbReference>
<dbReference type="InterPro" id="IPR011009">
    <property type="entry name" value="Kinase-like_dom_sf"/>
</dbReference>
<comment type="catalytic activity">
    <reaction evidence="9">
        <text>L-seryl-[protein] + ATP = O-phospho-L-seryl-[protein] + ADP + H(+)</text>
        <dbReference type="Rhea" id="RHEA:17989"/>
        <dbReference type="Rhea" id="RHEA-COMP:9863"/>
        <dbReference type="Rhea" id="RHEA-COMP:11604"/>
        <dbReference type="ChEBI" id="CHEBI:15378"/>
        <dbReference type="ChEBI" id="CHEBI:29999"/>
        <dbReference type="ChEBI" id="CHEBI:30616"/>
        <dbReference type="ChEBI" id="CHEBI:83421"/>
        <dbReference type="ChEBI" id="CHEBI:456216"/>
        <dbReference type="EC" id="2.7.11.1"/>
    </reaction>
</comment>
<feature type="domain" description="Protein kinase" evidence="10">
    <location>
        <begin position="55"/>
        <end position="343"/>
    </location>
</feature>
<dbReference type="PROSITE" id="PS50011">
    <property type="entry name" value="PROTEIN_KINASE_DOM"/>
    <property type="match status" value="1"/>
</dbReference>
<dbReference type="PANTHER" id="PTHR48006:SF47">
    <property type="entry name" value="PHYTOSULFOKINE RECEPTOR 2-LIKE"/>
    <property type="match status" value="1"/>
</dbReference>
<keyword evidence="3" id="KW-0723">Serine/threonine-protein kinase</keyword>